<name>A0A1V9YRH1_ACHHY</name>
<dbReference type="AlphaFoldDB" id="A0A1V9YRH1"/>
<evidence type="ECO:0008006" key="3">
    <source>
        <dbReference type="Google" id="ProtNLM"/>
    </source>
</evidence>
<dbReference type="PANTHER" id="PTHR46586:SF3">
    <property type="entry name" value="ANKYRIN REPEAT-CONTAINING PROTEIN"/>
    <property type="match status" value="1"/>
</dbReference>
<sequence>MNQVLGSPELLREIAGYQRGFDQETLVLRSLLRDVRLHDLIRMQQKNIPAYHDKCLAAFAAFHERLSKHDGPYDWSRLQLRWLVQYYGLVYGQLAIVRSLSAYDCKLLSNTHWIVAAFFGHLHLIEFFYEHDRAGYDTRAMRVASTNGHLPVVRFLHEHSFPTDRLMHLACVEGHRALAEYARAQGLDYGIGAATVNFTAANGHVATLAFLHEHGYDGFSTAAMDLAARHGHLAAVQFLHSARSEGCSEQAVHDAAQQGHLSVVRFLEQHYCHLSFAESARVAAYMGHLDVVEYLLKRRRPEIDLADIERAARSGKIASFSDQRKRACQVIVEYVGGGPRHKKRSQSGDSCCLQ</sequence>
<accession>A0A1V9YRH1</accession>
<evidence type="ECO:0000313" key="2">
    <source>
        <dbReference type="Proteomes" id="UP000243579"/>
    </source>
</evidence>
<dbReference type="InterPro" id="IPR002110">
    <property type="entry name" value="Ankyrin_rpt"/>
</dbReference>
<gene>
    <name evidence="1" type="ORF">ACHHYP_07006</name>
</gene>
<reference evidence="1 2" key="1">
    <citation type="journal article" date="2014" name="Genome Biol. Evol.">
        <title>The secreted proteins of Achlya hypogyna and Thraustotheca clavata identify the ancestral oomycete secretome and reveal gene acquisitions by horizontal gene transfer.</title>
        <authorList>
            <person name="Misner I."/>
            <person name="Blouin N."/>
            <person name="Leonard G."/>
            <person name="Richards T.A."/>
            <person name="Lane C.E."/>
        </authorList>
    </citation>
    <scope>NUCLEOTIDE SEQUENCE [LARGE SCALE GENOMIC DNA]</scope>
    <source>
        <strain evidence="1 2">ATCC 48635</strain>
    </source>
</reference>
<dbReference type="EMBL" id="JNBR01001389">
    <property type="protein sequence ID" value="OQR88261.1"/>
    <property type="molecule type" value="Genomic_DNA"/>
</dbReference>
<dbReference type="SUPFAM" id="SSF48403">
    <property type="entry name" value="Ankyrin repeat"/>
    <property type="match status" value="1"/>
</dbReference>
<dbReference type="InterPro" id="IPR036770">
    <property type="entry name" value="Ankyrin_rpt-contain_sf"/>
</dbReference>
<dbReference type="Proteomes" id="UP000243579">
    <property type="component" value="Unassembled WGS sequence"/>
</dbReference>
<comment type="caution">
    <text evidence="1">The sequence shown here is derived from an EMBL/GenBank/DDBJ whole genome shotgun (WGS) entry which is preliminary data.</text>
</comment>
<dbReference type="Pfam" id="PF12796">
    <property type="entry name" value="Ank_2"/>
    <property type="match status" value="1"/>
</dbReference>
<dbReference type="PANTHER" id="PTHR46586">
    <property type="entry name" value="ANKYRIN REPEAT-CONTAINING PROTEIN"/>
    <property type="match status" value="1"/>
</dbReference>
<proteinExistence type="predicted"/>
<dbReference type="Gene3D" id="1.25.40.20">
    <property type="entry name" value="Ankyrin repeat-containing domain"/>
    <property type="match status" value="2"/>
</dbReference>
<dbReference type="STRING" id="1202772.A0A1V9YRH1"/>
<dbReference type="OrthoDB" id="70387at2759"/>
<dbReference type="InterPro" id="IPR052050">
    <property type="entry name" value="SecEffector_AnkRepeat"/>
</dbReference>
<protein>
    <recommendedName>
        <fullName evidence="3">Ankyrin repeat protein</fullName>
    </recommendedName>
</protein>
<evidence type="ECO:0000313" key="1">
    <source>
        <dbReference type="EMBL" id="OQR88261.1"/>
    </source>
</evidence>
<keyword evidence="2" id="KW-1185">Reference proteome</keyword>
<organism evidence="1 2">
    <name type="scientific">Achlya hypogyna</name>
    <name type="common">Oomycete</name>
    <name type="synonym">Protoachlya hypogyna</name>
    <dbReference type="NCBI Taxonomy" id="1202772"/>
    <lineage>
        <taxon>Eukaryota</taxon>
        <taxon>Sar</taxon>
        <taxon>Stramenopiles</taxon>
        <taxon>Oomycota</taxon>
        <taxon>Saprolegniomycetes</taxon>
        <taxon>Saprolegniales</taxon>
        <taxon>Achlyaceae</taxon>
        <taxon>Achlya</taxon>
    </lineage>
</organism>